<evidence type="ECO:0000313" key="2">
    <source>
        <dbReference type="Proteomes" id="UP000574769"/>
    </source>
</evidence>
<evidence type="ECO:0008006" key="3">
    <source>
        <dbReference type="Google" id="ProtNLM"/>
    </source>
</evidence>
<dbReference type="Proteomes" id="UP000574769">
    <property type="component" value="Unassembled WGS sequence"/>
</dbReference>
<name>A0A7W7EZD4_9SPHN</name>
<gene>
    <name evidence="1" type="ORF">GGQ96_003276</name>
</gene>
<keyword evidence="2" id="KW-1185">Reference proteome</keyword>
<dbReference type="EMBL" id="JACHNY010000007">
    <property type="protein sequence ID" value="MBB4619126.1"/>
    <property type="molecule type" value="Genomic_DNA"/>
</dbReference>
<evidence type="ECO:0000313" key="1">
    <source>
        <dbReference type="EMBL" id="MBB4619126.1"/>
    </source>
</evidence>
<comment type="caution">
    <text evidence="1">The sequence shown here is derived from an EMBL/GenBank/DDBJ whole genome shotgun (WGS) entry which is preliminary data.</text>
</comment>
<sequence>MSNFITPGQYLKFRRQAAGLTALGLALCIDTVPALCAHDRAALIEEIEADLVPTRLSTALVLAKIPALAIDLDTLARVVDAYEAARFCVEIRIMRAPTLAETRQA</sequence>
<dbReference type="AlphaFoldDB" id="A0A7W7EZD4"/>
<accession>A0A7W7EZD4</accession>
<organism evidence="1 2">
    <name type="scientific">Sphingomonas abaci</name>
    <dbReference type="NCBI Taxonomy" id="237611"/>
    <lineage>
        <taxon>Bacteria</taxon>
        <taxon>Pseudomonadati</taxon>
        <taxon>Pseudomonadota</taxon>
        <taxon>Alphaproteobacteria</taxon>
        <taxon>Sphingomonadales</taxon>
        <taxon>Sphingomonadaceae</taxon>
        <taxon>Sphingomonas</taxon>
    </lineage>
</organism>
<reference evidence="1 2" key="1">
    <citation type="submission" date="2020-08" db="EMBL/GenBank/DDBJ databases">
        <title>Genomic Encyclopedia of Type Strains, Phase IV (KMG-IV): sequencing the most valuable type-strain genomes for metagenomic binning, comparative biology and taxonomic classification.</title>
        <authorList>
            <person name="Goeker M."/>
        </authorList>
    </citation>
    <scope>NUCLEOTIDE SEQUENCE [LARGE SCALE GENOMIC DNA]</scope>
    <source>
        <strain evidence="1 2">DSM 15867</strain>
    </source>
</reference>
<dbReference type="RefSeq" id="WP_184116571.1">
    <property type="nucleotide sequence ID" value="NZ_JACHNY010000007.1"/>
</dbReference>
<protein>
    <recommendedName>
        <fullName evidence="3">XRE family transcriptional regulator</fullName>
    </recommendedName>
</protein>
<proteinExistence type="predicted"/>